<dbReference type="AlphaFoldDB" id="A0A5S6QDL6"/>
<dbReference type="InterPro" id="IPR000477">
    <property type="entry name" value="RT_dom"/>
</dbReference>
<dbReference type="CDD" id="cd09274">
    <property type="entry name" value="RNase_HI_RT_Ty3"/>
    <property type="match status" value="1"/>
</dbReference>
<feature type="domain" description="CCHC-type" evidence="10">
    <location>
        <begin position="28"/>
        <end position="43"/>
    </location>
</feature>
<dbReference type="InterPro" id="IPR041373">
    <property type="entry name" value="RT_RNaseH"/>
</dbReference>
<evidence type="ECO:0000256" key="7">
    <source>
        <dbReference type="ARBA" id="ARBA00022918"/>
    </source>
</evidence>
<evidence type="ECO:0000313" key="13">
    <source>
        <dbReference type="WBParaSite" id="TMUE_1000005323.1"/>
    </source>
</evidence>
<reference evidence="13" key="1">
    <citation type="submission" date="2019-12" db="UniProtKB">
        <authorList>
            <consortium name="WormBaseParasite"/>
        </authorList>
    </citation>
    <scope>IDENTIFICATION</scope>
</reference>
<dbReference type="GO" id="GO:0003964">
    <property type="term" value="F:RNA-directed DNA polymerase activity"/>
    <property type="evidence" value="ECO:0007669"/>
    <property type="project" value="UniProtKB-KW"/>
</dbReference>
<dbReference type="Gene3D" id="3.10.10.10">
    <property type="entry name" value="HIV Type 1 Reverse Transcriptase, subunit A, domain 1"/>
    <property type="match status" value="1"/>
</dbReference>
<dbReference type="Pfam" id="PF17917">
    <property type="entry name" value="RT_RNaseH"/>
    <property type="match status" value="1"/>
</dbReference>
<dbReference type="InterPro" id="IPR043128">
    <property type="entry name" value="Rev_trsase/Diguanyl_cyclase"/>
</dbReference>
<protein>
    <recommendedName>
        <fullName evidence="1">RNA-directed DNA polymerase</fullName>
        <ecNumber evidence="1">2.7.7.49</ecNumber>
    </recommendedName>
</protein>
<dbReference type="PANTHER" id="PTHR37984:SF5">
    <property type="entry name" value="PROTEIN NYNRIN-LIKE"/>
    <property type="match status" value="1"/>
</dbReference>
<dbReference type="CDD" id="cd01647">
    <property type="entry name" value="RT_LTR"/>
    <property type="match status" value="1"/>
</dbReference>
<dbReference type="InterPro" id="IPR043502">
    <property type="entry name" value="DNA/RNA_pol_sf"/>
</dbReference>
<dbReference type="Pfam" id="PF17921">
    <property type="entry name" value="Integrase_H2C2"/>
    <property type="match status" value="1"/>
</dbReference>
<evidence type="ECO:0000256" key="4">
    <source>
        <dbReference type="ARBA" id="ARBA00022722"/>
    </source>
</evidence>
<evidence type="ECO:0000256" key="1">
    <source>
        <dbReference type="ARBA" id="ARBA00012493"/>
    </source>
</evidence>
<dbReference type="SUPFAM" id="SSF57756">
    <property type="entry name" value="Retrovirus zinc finger-like domains"/>
    <property type="match status" value="1"/>
</dbReference>
<organism evidence="12 13">
    <name type="scientific">Trichuris muris</name>
    <name type="common">Mouse whipworm</name>
    <dbReference type="NCBI Taxonomy" id="70415"/>
    <lineage>
        <taxon>Eukaryota</taxon>
        <taxon>Metazoa</taxon>
        <taxon>Ecdysozoa</taxon>
        <taxon>Nematoda</taxon>
        <taxon>Enoplea</taxon>
        <taxon>Dorylaimia</taxon>
        <taxon>Trichinellida</taxon>
        <taxon>Trichuridae</taxon>
        <taxon>Trichuris</taxon>
    </lineage>
</organism>
<evidence type="ECO:0000259" key="10">
    <source>
        <dbReference type="PROSITE" id="PS50158"/>
    </source>
</evidence>
<dbReference type="InterPro" id="IPR036875">
    <property type="entry name" value="Znf_CCHC_sf"/>
</dbReference>
<keyword evidence="3" id="KW-0548">Nucleotidyltransferase</keyword>
<dbReference type="GO" id="GO:0016787">
    <property type="term" value="F:hydrolase activity"/>
    <property type="evidence" value="ECO:0007669"/>
    <property type="project" value="UniProtKB-KW"/>
</dbReference>
<dbReference type="InterPro" id="IPR050951">
    <property type="entry name" value="Retrovirus_Pol_polyprotein"/>
</dbReference>
<dbReference type="InterPro" id="IPR041588">
    <property type="entry name" value="Integrase_H2C2"/>
</dbReference>
<keyword evidence="8" id="KW-0479">Metal-binding</keyword>
<evidence type="ECO:0000256" key="5">
    <source>
        <dbReference type="ARBA" id="ARBA00022759"/>
    </source>
</evidence>
<evidence type="ECO:0000313" key="12">
    <source>
        <dbReference type="Proteomes" id="UP000046395"/>
    </source>
</evidence>
<dbReference type="InterPro" id="IPR001878">
    <property type="entry name" value="Znf_CCHC"/>
</dbReference>
<keyword evidence="12" id="KW-1185">Reference proteome</keyword>
<evidence type="ECO:0000256" key="2">
    <source>
        <dbReference type="ARBA" id="ARBA00022679"/>
    </source>
</evidence>
<keyword evidence="5" id="KW-0255">Endonuclease</keyword>
<dbReference type="GO" id="GO:0019899">
    <property type="term" value="F:enzyme binding"/>
    <property type="evidence" value="ECO:0007669"/>
    <property type="project" value="UniProtKB-ARBA"/>
</dbReference>
<dbReference type="SUPFAM" id="SSF56672">
    <property type="entry name" value="DNA/RNA polymerases"/>
    <property type="match status" value="1"/>
</dbReference>
<keyword evidence="2" id="KW-0808">Transferase</keyword>
<evidence type="ECO:0000259" key="11">
    <source>
        <dbReference type="PROSITE" id="PS50878"/>
    </source>
</evidence>
<feature type="compositionally biased region" description="Low complexity" evidence="9">
    <location>
        <begin position="764"/>
        <end position="776"/>
    </location>
</feature>
<keyword evidence="8" id="KW-0862">Zinc</keyword>
<keyword evidence="4" id="KW-0540">Nuclease</keyword>
<dbReference type="SMART" id="SM00343">
    <property type="entry name" value="ZnF_C2HC"/>
    <property type="match status" value="2"/>
</dbReference>
<name>A0A5S6QDL6_TRIMR</name>
<keyword evidence="7" id="KW-0695">RNA-directed DNA polymerase</keyword>
<evidence type="ECO:0000256" key="9">
    <source>
        <dbReference type="SAM" id="MobiDB-lite"/>
    </source>
</evidence>
<dbReference type="PROSITE" id="PS50878">
    <property type="entry name" value="RT_POL"/>
    <property type="match status" value="1"/>
</dbReference>
<dbReference type="STRING" id="70415.A0A5S6QDL6"/>
<evidence type="ECO:0000256" key="3">
    <source>
        <dbReference type="ARBA" id="ARBA00022695"/>
    </source>
</evidence>
<dbReference type="Gene3D" id="3.30.70.270">
    <property type="match status" value="2"/>
</dbReference>
<dbReference type="GO" id="GO:0008270">
    <property type="term" value="F:zinc ion binding"/>
    <property type="evidence" value="ECO:0007669"/>
    <property type="project" value="UniProtKB-KW"/>
</dbReference>
<sequence length="776" mass="87068">MEEQCATSAAVNKVEEHAMENKAVRKVKCWRCGKMKHLASECRFKDAKCNFCGHVSHIAAACLKKKKKSKANATGDQLQILGVCNVKATTLDQHLKDVSVELNVTSLPRFNVLGRKTIRDLDIDVRTLLKGLPASIGNVHAVQQNDEPDNTLLMECKKLCNQFSDLFKPELGCLKDFELEVSFKPDAKPIFCKPRTVPFAILEDLNQAYDAGIKRGVWVPTQFNDYGTPVVPVRKALSKDRKKVTLRVCGDYSVTVNPQLEIHRHPMPLPDDLMRKLSGGYYFTKIDLADAYNLIRLAPESQRRLALSTHRGVLLQTRLPFGISSAPGYFQKIMEQLTSDIRGVAVYLDDILVSGNNAEEHVQNLRALFERLREKGLRCKLEKCSFAQPSIEYLGHVLSRHGVSKESKADAVIKMPPPMNFSRLRSFLGSVQFYAKFILKLSTLTEPLTRLTRKDVPWKWAAEERASFQLLKNALCAEAVLAHIDPSQQAGISCNASERRYSQTDKEALAVIFTLRKFHQFLNGRHFILVTDHKPLVTLLGPTKGKSTLAANRLARWALVLNQYDYSVEYRKAADNGNADALSHLPAGEDRKFDEEEKEADVDAVCSLRAVKMINPQMNPTDPGLMAKESKKEALISAVARYAKEGWAQSLESEEVKHFKKLQHSLSTENGCFFLGARIVVPSSLKRQVLRLIHLGHFGMQRMKQLARSVVYWPGLSSALRTVMERHIEQLQPRYGLEEDADPVPDITRLKGDSSAASCEEDTAATTTLGTTEEQE</sequence>
<dbReference type="WBParaSite" id="TMUE_1000005323.1">
    <property type="protein sequence ID" value="TMUE_1000005323.1"/>
    <property type="gene ID" value="WBGene00299260"/>
</dbReference>
<dbReference type="Proteomes" id="UP000046395">
    <property type="component" value="Unassembled WGS sequence"/>
</dbReference>
<keyword evidence="8" id="KW-0863">Zinc-finger</keyword>
<proteinExistence type="predicted"/>
<feature type="region of interest" description="Disordered" evidence="9">
    <location>
        <begin position="738"/>
        <end position="776"/>
    </location>
</feature>
<dbReference type="Pfam" id="PF00078">
    <property type="entry name" value="RVT_1"/>
    <property type="match status" value="1"/>
</dbReference>
<dbReference type="PANTHER" id="PTHR37984">
    <property type="entry name" value="PROTEIN CBG26694"/>
    <property type="match status" value="1"/>
</dbReference>
<dbReference type="EC" id="2.7.7.49" evidence="1"/>
<dbReference type="GO" id="GO:0003676">
    <property type="term" value="F:nucleic acid binding"/>
    <property type="evidence" value="ECO:0007669"/>
    <property type="project" value="InterPro"/>
</dbReference>
<dbReference type="FunFam" id="3.30.70.270:FF:000020">
    <property type="entry name" value="Transposon Tf2-6 polyprotein-like Protein"/>
    <property type="match status" value="1"/>
</dbReference>
<dbReference type="Gene3D" id="1.10.340.70">
    <property type="match status" value="1"/>
</dbReference>
<evidence type="ECO:0000256" key="8">
    <source>
        <dbReference type="PROSITE-ProRule" id="PRU00047"/>
    </source>
</evidence>
<evidence type="ECO:0000256" key="6">
    <source>
        <dbReference type="ARBA" id="ARBA00022801"/>
    </source>
</evidence>
<dbReference type="Gene3D" id="4.10.60.10">
    <property type="entry name" value="Zinc finger, CCHC-type"/>
    <property type="match status" value="1"/>
</dbReference>
<feature type="domain" description="Reverse transcriptase" evidence="11">
    <location>
        <begin position="220"/>
        <end position="398"/>
    </location>
</feature>
<dbReference type="GO" id="GO:0004519">
    <property type="term" value="F:endonuclease activity"/>
    <property type="evidence" value="ECO:0007669"/>
    <property type="project" value="UniProtKB-KW"/>
</dbReference>
<accession>A0A5S6QDL6</accession>
<dbReference type="PROSITE" id="PS50158">
    <property type="entry name" value="ZF_CCHC"/>
    <property type="match status" value="1"/>
</dbReference>
<keyword evidence="6" id="KW-0378">Hydrolase</keyword>